<organism evidence="1">
    <name type="scientific">Desulfitobacterium hafniense</name>
    <name type="common">Desulfitobacterium frappieri</name>
    <dbReference type="NCBI Taxonomy" id="49338"/>
    <lineage>
        <taxon>Bacteria</taxon>
        <taxon>Bacillati</taxon>
        <taxon>Bacillota</taxon>
        <taxon>Clostridia</taxon>
        <taxon>Eubacteriales</taxon>
        <taxon>Desulfitobacteriaceae</taxon>
        <taxon>Desulfitobacterium</taxon>
    </lineage>
</organism>
<reference evidence="1" key="1">
    <citation type="submission" date="2014-07" db="EMBL/GenBank/DDBJ databases">
        <authorList>
            <person name="Hornung V.Bastian."/>
        </authorList>
    </citation>
    <scope>NUCLEOTIDE SEQUENCE</scope>
    <source>
        <strain evidence="1">PCE-S</strain>
    </source>
</reference>
<dbReference type="RefSeq" id="WP_015944104.1">
    <property type="nucleotide sequence ID" value="NZ_CABKQQ010000016.1"/>
</dbReference>
<evidence type="ECO:0000313" key="1">
    <source>
        <dbReference type="EMBL" id="CDX01495.1"/>
    </source>
</evidence>
<dbReference type="EMBL" id="LK996017">
    <property type="protein sequence ID" value="CDX01495.1"/>
    <property type="molecule type" value="Genomic_DNA"/>
</dbReference>
<gene>
    <name evidence="2" type="ORF">AT727_22685</name>
    <name evidence="1" type="ORF">DPCES_1608</name>
</gene>
<accession>A0A098AZF3</accession>
<name>A0A098AZF3_DESHA</name>
<sequence length="62" mass="7283">MEYKLEEREEICSVASKLVVLKIYRYPSADPNAEGEIADFHCNHSSDRCESRCTYKMLMNDY</sequence>
<dbReference type="PATRIC" id="fig|49338.4.peg.1729"/>
<dbReference type="OrthoDB" id="1799420at2"/>
<evidence type="ECO:0000313" key="2">
    <source>
        <dbReference type="EMBL" id="KTE91349.1"/>
    </source>
</evidence>
<evidence type="ECO:0000313" key="3">
    <source>
        <dbReference type="Proteomes" id="UP000054623"/>
    </source>
</evidence>
<dbReference type="EMBL" id="LOCK01000027">
    <property type="protein sequence ID" value="KTE91349.1"/>
    <property type="molecule type" value="Genomic_DNA"/>
</dbReference>
<protein>
    <submittedName>
        <fullName evidence="1">Uncharacterized protein</fullName>
    </submittedName>
</protein>
<proteinExistence type="predicted"/>
<reference evidence="2 3" key="2">
    <citation type="submission" date="2015-12" db="EMBL/GenBank/DDBJ databases">
        <title>Draft Genome Sequence of Desulfitobacterium hafniense Strain DH, a Sulfate-reducing Bacterium Isolated from Paddy Soils.</title>
        <authorList>
            <person name="Bao P."/>
            <person name="Zhang X."/>
            <person name="Li G."/>
        </authorList>
    </citation>
    <scope>NUCLEOTIDE SEQUENCE [LARGE SCALE GENOMIC DNA]</scope>
    <source>
        <strain evidence="2 3">DH</strain>
    </source>
</reference>
<dbReference type="AlphaFoldDB" id="A0A098AZF3"/>
<dbReference type="Proteomes" id="UP000054623">
    <property type="component" value="Unassembled WGS sequence"/>
</dbReference>